<dbReference type="SMART" id="SM00859">
    <property type="entry name" value="Semialdhyde_dh"/>
    <property type="match status" value="1"/>
</dbReference>
<dbReference type="Pfam" id="PF02774">
    <property type="entry name" value="Semialdhyde_dhC"/>
    <property type="match status" value="1"/>
</dbReference>
<feature type="active site" description="Proton acceptor" evidence="2">
    <location>
        <position position="240"/>
    </location>
</feature>
<evidence type="ECO:0000313" key="4">
    <source>
        <dbReference type="EMBL" id="AGQ19091.1"/>
    </source>
</evidence>
<accession>S5DJS8</accession>
<dbReference type="SUPFAM" id="SSF55347">
    <property type="entry name" value="Glyceraldehyde-3-phosphate dehydrogenase-like, C-terminal domain"/>
    <property type="match status" value="1"/>
</dbReference>
<sequence>MKIAIVGATGLVGTNIINLCEQYFDVGVEYSLFASKSSEGKKIKINDKEITVKELNKENIGEYNISLFSAGGERSKDYAPNFIDNGSFVIDNSSVFRMNDEVPLVVYGINENIITKESKLISNPNCTTMGLVMALKPLHDKYTLSSMTPVAYQAVSGSGSEAIKSLEKETLLGDKLDANYQQAFYSNPIARNVIPLAGSLTDNGYSDEEMKFVHESRKILSISDLVVEPSNARVGVRTGHGTFCSAVFENEVDLEECTDLLNNFEGVEVWNESLPTPIDVEGKDEVLVSRLRQGLSSKNILNFWVVSDNLLKGAALNAVQIAKFVEKL</sequence>
<dbReference type="NCBIfam" id="NF011456">
    <property type="entry name" value="PRK14874.1"/>
    <property type="match status" value="1"/>
</dbReference>
<dbReference type="PANTHER" id="PTHR46278">
    <property type="entry name" value="DEHYDROGENASE, PUTATIVE-RELATED"/>
    <property type="match status" value="1"/>
</dbReference>
<feature type="active site" description="Acyl-thioester intermediate" evidence="2">
    <location>
        <position position="126"/>
    </location>
</feature>
<name>S5DJS8_9ACTN</name>
<dbReference type="InterPro" id="IPR012280">
    <property type="entry name" value="Semialdhyde_DH_dimer_dom"/>
</dbReference>
<evidence type="ECO:0000256" key="1">
    <source>
        <dbReference type="ARBA" id="ARBA00010584"/>
    </source>
</evidence>
<dbReference type="Pfam" id="PF01118">
    <property type="entry name" value="Semialdhyde_dh"/>
    <property type="match status" value="1"/>
</dbReference>
<protein>
    <submittedName>
        <fullName evidence="4">Aspartate-semialdehyde dehydrogenase</fullName>
    </submittedName>
</protein>
<dbReference type="EMBL" id="KC811122">
    <property type="protein sequence ID" value="AGQ19091.1"/>
    <property type="molecule type" value="Genomic_DNA"/>
</dbReference>
<comment type="similarity">
    <text evidence="1">Belongs to the aspartate-semialdehyde dehydrogenase family.</text>
</comment>
<dbReference type="GO" id="GO:0008652">
    <property type="term" value="P:amino acid biosynthetic process"/>
    <property type="evidence" value="ECO:0007669"/>
    <property type="project" value="InterPro"/>
</dbReference>
<evidence type="ECO:0000256" key="2">
    <source>
        <dbReference type="PIRSR" id="PIRSR000148-1"/>
    </source>
</evidence>
<evidence type="ECO:0000259" key="3">
    <source>
        <dbReference type="SMART" id="SM00859"/>
    </source>
</evidence>
<dbReference type="AlphaFoldDB" id="S5DJS8"/>
<feature type="domain" description="Semialdehyde dehydrogenase NAD-binding" evidence="3">
    <location>
        <begin position="2"/>
        <end position="116"/>
    </location>
</feature>
<dbReference type="GO" id="GO:0046983">
    <property type="term" value="F:protein dimerization activity"/>
    <property type="evidence" value="ECO:0007669"/>
    <property type="project" value="InterPro"/>
</dbReference>
<dbReference type="GO" id="GO:0016620">
    <property type="term" value="F:oxidoreductase activity, acting on the aldehyde or oxo group of donors, NAD or NADP as acceptor"/>
    <property type="evidence" value="ECO:0007669"/>
    <property type="project" value="InterPro"/>
</dbReference>
<dbReference type="InterPro" id="IPR036291">
    <property type="entry name" value="NAD(P)-bd_dom_sf"/>
</dbReference>
<reference evidence="4" key="1">
    <citation type="journal article" date="2013" name="Sci. Rep.">
        <title>Metagenomics uncovers a new group of low GC and ultra-small marine Actinobacteria.</title>
        <authorList>
            <person name="Ghai R."/>
            <person name="Mizuno C.M."/>
            <person name="Picazo A."/>
            <person name="Camacho A."/>
            <person name="Rodriguez-Valera F."/>
        </authorList>
    </citation>
    <scope>NUCLEOTIDE SEQUENCE</scope>
</reference>
<dbReference type="GO" id="GO:0051287">
    <property type="term" value="F:NAD binding"/>
    <property type="evidence" value="ECO:0007669"/>
    <property type="project" value="InterPro"/>
</dbReference>
<dbReference type="SUPFAM" id="SSF51735">
    <property type="entry name" value="NAD(P)-binding Rossmann-fold domains"/>
    <property type="match status" value="1"/>
</dbReference>
<dbReference type="PANTHER" id="PTHR46278:SF2">
    <property type="entry name" value="ASPARTATE-SEMIALDEHYDE DEHYDROGENASE"/>
    <property type="match status" value="1"/>
</dbReference>
<dbReference type="InterPro" id="IPR000534">
    <property type="entry name" value="Semialdehyde_DH_NAD-bd"/>
</dbReference>
<dbReference type="Gene3D" id="3.40.50.720">
    <property type="entry name" value="NAD(P)-binding Rossmann-like Domain"/>
    <property type="match status" value="1"/>
</dbReference>
<dbReference type="PIRSF" id="PIRSF000148">
    <property type="entry name" value="ASA_dh"/>
    <property type="match status" value="1"/>
</dbReference>
<organism evidence="4">
    <name type="scientific">Candidatus Actinomarina minuta</name>
    <dbReference type="NCBI Taxonomy" id="1389454"/>
    <lineage>
        <taxon>Bacteria</taxon>
        <taxon>Bacillati</taxon>
        <taxon>Actinomycetota</taxon>
        <taxon>Actinomycetes</taxon>
        <taxon>Candidatus Actinomarinidae</taxon>
        <taxon>Candidatus Actinomarinales</taxon>
        <taxon>Candidatus Actinomarineae</taxon>
        <taxon>Candidatus Actinomarinaceae</taxon>
        <taxon>Candidatus Actinomarina</taxon>
    </lineage>
</organism>
<dbReference type="Gene3D" id="3.30.360.10">
    <property type="entry name" value="Dihydrodipicolinate Reductase, domain 2"/>
    <property type="match status" value="1"/>
</dbReference>
<proteinExistence type="inferred from homology"/>